<evidence type="ECO:0000256" key="4">
    <source>
        <dbReference type="ARBA" id="ARBA00022840"/>
    </source>
</evidence>
<dbReference type="Gene3D" id="3.40.50.300">
    <property type="entry name" value="P-loop containing nucleotide triphosphate hydrolases"/>
    <property type="match status" value="2"/>
</dbReference>
<dbReference type="OMA" id="ENYECHE"/>
<dbReference type="GO" id="GO:0005524">
    <property type="term" value="F:ATP binding"/>
    <property type="evidence" value="ECO:0007669"/>
    <property type="project" value="UniProtKB-KW"/>
</dbReference>
<dbReference type="Gramene" id="RZC52629">
    <property type="protein sequence ID" value="RZC52629"/>
    <property type="gene ID" value="C5167_021052"/>
</dbReference>
<feature type="domain" description="DNA2/NAM7 helicase helicase" evidence="5">
    <location>
        <begin position="230"/>
        <end position="583"/>
    </location>
</feature>
<evidence type="ECO:0008006" key="9">
    <source>
        <dbReference type="Google" id="ProtNLM"/>
    </source>
</evidence>
<keyword evidence="1" id="KW-0547">Nucleotide-binding</keyword>
<protein>
    <recommendedName>
        <fullName evidence="9">Helicase ATP-binding domain-containing protein</fullName>
    </recommendedName>
</protein>
<keyword evidence="3" id="KW-0347">Helicase</keyword>
<feature type="domain" description="DNA2/NAM7 helicase-like C-terminal" evidence="6">
    <location>
        <begin position="591"/>
        <end position="786"/>
    </location>
</feature>
<dbReference type="InterPro" id="IPR045055">
    <property type="entry name" value="DNA2/NAM7-like"/>
</dbReference>
<evidence type="ECO:0000313" key="7">
    <source>
        <dbReference type="EMBL" id="RZC52629.1"/>
    </source>
</evidence>
<dbReference type="Pfam" id="PF13087">
    <property type="entry name" value="AAA_12"/>
    <property type="match status" value="1"/>
</dbReference>
<organism evidence="7 8">
    <name type="scientific">Papaver somniferum</name>
    <name type="common">Opium poppy</name>
    <dbReference type="NCBI Taxonomy" id="3469"/>
    <lineage>
        <taxon>Eukaryota</taxon>
        <taxon>Viridiplantae</taxon>
        <taxon>Streptophyta</taxon>
        <taxon>Embryophyta</taxon>
        <taxon>Tracheophyta</taxon>
        <taxon>Spermatophyta</taxon>
        <taxon>Magnoliopsida</taxon>
        <taxon>Ranunculales</taxon>
        <taxon>Papaveraceae</taxon>
        <taxon>Papaveroideae</taxon>
        <taxon>Papaver</taxon>
    </lineage>
</organism>
<evidence type="ECO:0000256" key="3">
    <source>
        <dbReference type="ARBA" id="ARBA00022806"/>
    </source>
</evidence>
<dbReference type="InterPro" id="IPR047187">
    <property type="entry name" value="SF1_C_Upf1"/>
</dbReference>
<sequence length="851" mass="95812">MASLFSLKKSGDETRDISSFVTQVFSWSIGNIFNHDLYKNKVNKIPETFFSVEQYLNSFRYPLLEETRADLSSNMKSLYQAPKCKIVSVEKHKDYKPPKNFVYKILLVDTGTDSISKKEAYKPQASDLIAFSDVRPENVKDFTRMSYIPAMVLNVDGDTSKPCSVEVLSSKPITTVGPLFAVFLINMTTNLSYMESIKWRKKWRYYTEGFASKFPEAEMMLSNGLDSFDLNESQLHAVLRSIATSSCSHKNSVKLIWGPPGTGKTKTIGVLLSALLKLKCKTLTCAPTNTAVVEVTTRLMSIVKQTLESSNYGLGDIVLFGNAERMKINDTGDLHEVFFDYRCKILWRCFAPHSGWGYQLKSMILWLEEAYQQYLLCRENAKETAESINNQEVVIEDFSEFLRGRFTDIEKEMRFSIVSICSHMPTSFLSVTLVKKMYTARNTLKDFRSLLKTSSFSELELKKIFSKYGMTGFSDTSTSALLSLRKIRTECLEVLRSLEEFTFPNFPDEGSIRDFCLQNACLIFCTASSSANLSGVKNLKLVVVDEAGQLKECESAIPLQLPDVKHAILIGDELQLPAMVQSKISENAGFGRSLFERLVSLKHDKHLLNVQYRMHPSISVFPNEQFYNKQILDASNVKEKSYNRKFLQGSMYGSFSFISVSYGEEEFNDKHSLKNVVEVAVISEIIENLYNASTANSYKVSVGVISPYKAQVHALMDKLGNKYAEMDSNFSVSVRSVDGFQGAEEDIIIMSTVRSNSNGKVGFLSNHQRTNVALTRARYCLWILGNGRTLIDSDSVWSKLVCGAKERGCYFNVDDDKMLSEVAIEASTARLASLSLGERSSTNPSSRSVLK</sequence>
<gene>
    <name evidence="7" type="ORF">C5167_021052</name>
</gene>
<dbReference type="PANTHER" id="PTHR10887">
    <property type="entry name" value="DNA2/NAM7 HELICASE FAMILY"/>
    <property type="match status" value="1"/>
</dbReference>
<keyword evidence="8" id="KW-1185">Reference proteome</keyword>
<dbReference type="CDD" id="cd18808">
    <property type="entry name" value="SF1_C_Upf1"/>
    <property type="match status" value="1"/>
</dbReference>
<evidence type="ECO:0000256" key="2">
    <source>
        <dbReference type="ARBA" id="ARBA00022801"/>
    </source>
</evidence>
<dbReference type="GO" id="GO:0004386">
    <property type="term" value="F:helicase activity"/>
    <property type="evidence" value="ECO:0007669"/>
    <property type="project" value="UniProtKB-KW"/>
</dbReference>
<dbReference type="Proteomes" id="UP000316621">
    <property type="component" value="Chromosome 2"/>
</dbReference>
<dbReference type="STRING" id="3469.A0A4Y7IYQ4"/>
<dbReference type="Pfam" id="PF13086">
    <property type="entry name" value="AAA_11"/>
    <property type="match status" value="1"/>
</dbReference>
<dbReference type="InterPro" id="IPR041677">
    <property type="entry name" value="DNA2/NAM7_AAA_11"/>
</dbReference>
<dbReference type="InterPro" id="IPR041679">
    <property type="entry name" value="DNA2/NAM7-like_C"/>
</dbReference>
<dbReference type="EMBL" id="CM010716">
    <property type="protein sequence ID" value="RZC52629.1"/>
    <property type="molecule type" value="Genomic_DNA"/>
</dbReference>
<evidence type="ECO:0000259" key="5">
    <source>
        <dbReference type="Pfam" id="PF13086"/>
    </source>
</evidence>
<dbReference type="SUPFAM" id="SSF52540">
    <property type="entry name" value="P-loop containing nucleoside triphosphate hydrolases"/>
    <property type="match status" value="1"/>
</dbReference>
<dbReference type="PANTHER" id="PTHR10887:SF522">
    <property type="entry name" value="P-LOOP CONTAINING NUCLEOSIDE TRIPHOSPHATE HYDROLASES SUPERFAMILY PROTEIN"/>
    <property type="match status" value="1"/>
</dbReference>
<dbReference type="FunFam" id="3.40.50.300:FF:000326">
    <property type="entry name" value="P-loop containing nucleoside triphosphate hydrolase"/>
    <property type="match status" value="1"/>
</dbReference>
<dbReference type="GO" id="GO:0005694">
    <property type="term" value="C:chromosome"/>
    <property type="evidence" value="ECO:0007669"/>
    <property type="project" value="UniProtKB-ARBA"/>
</dbReference>
<keyword evidence="4" id="KW-0067">ATP-binding</keyword>
<dbReference type="AlphaFoldDB" id="A0A4Y7IYQ4"/>
<dbReference type="GO" id="GO:0016787">
    <property type="term" value="F:hydrolase activity"/>
    <property type="evidence" value="ECO:0007669"/>
    <property type="project" value="UniProtKB-KW"/>
</dbReference>
<dbReference type="InterPro" id="IPR027417">
    <property type="entry name" value="P-loop_NTPase"/>
</dbReference>
<proteinExistence type="predicted"/>
<evidence type="ECO:0000256" key="1">
    <source>
        <dbReference type="ARBA" id="ARBA00022741"/>
    </source>
</evidence>
<evidence type="ECO:0000259" key="6">
    <source>
        <dbReference type="Pfam" id="PF13087"/>
    </source>
</evidence>
<keyword evidence="2" id="KW-0378">Hydrolase</keyword>
<reference evidence="7 8" key="1">
    <citation type="journal article" date="2018" name="Science">
        <title>The opium poppy genome and morphinan production.</title>
        <authorList>
            <person name="Guo L."/>
            <person name="Winzer T."/>
            <person name="Yang X."/>
            <person name="Li Y."/>
            <person name="Ning Z."/>
            <person name="He Z."/>
            <person name="Teodor R."/>
            <person name="Lu Y."/>
            <person name="Bowser T.A."/>
            <person name="Graham I.A."/>
            <person name="Ye K."/>
        </authorList>
    </citation>
    <scope>NUCLEOTIDE SEQUENCE [LARGE SCALE GENOMIC DNA]</scope>
    <source>
        <strain evidence="8">cv. HN1</strain>
        <tissue evidence="7">Leaves</tissue>
    </source>
</reference>
<evidence type="ECO:0000313" key="8">
    <source>
        <dbReference type="Proteomes" id="UP000316621"/>
    </source>
</evidence>
<accession>A0A4Y7IYQ4</accession>
<name>A0A4Y7IYQ4_PAPSO</name>